<dbReference type="AlphaFoldDB" id="A0AAV6NS15"/>
<dbReference type="Proteomes" id="UP000685013">
    <property type="component" value="Chromosome 4"/>
</dbReference>
<reference evidence="1 2" key="1">
    <citation type="journal article" date="2021" name="Hortic Res">
        <title>The domestication of Cucurbita argyrosperma as revealed by the genome of its wild relative.</title>
        <authorList>
            <person name="Barrera-Redondo J."/>
            <person name="Sanchez-de la Vega G."/>
            <person name="Aguirre-Liguori J.A."/>
            <person name="Castellanos-Morales G."/>
            <person name="Gutierrez-Guerrero Y.T."/>
            <person name="Aguirre-Dugua X."/>
            <person name="Aguirre-Planter E."/>
            <person name="Tenaillon M.I."/>
            <person name="Lira-Saade R."/>
            <person name="Eguiarte L.E."/>
        </authorList>
    </citation>
    <scope>NUCLEOTIDE SEQUENCE [LARGE SCALE GENOMIC DNA]</scope>
    <source>
        <strain evidence="1">JBR-2021</strain>
    </source>
</reference>
<organism evidence="1 2">
    <name type="scientific">Cucurbita argyrosperma subsp. sororia</name>
    <dbReference type="NCBI Taxonomy" id="37648"/>
    <lineage>
        <taxon>Eukaryota</taxon>
        <taxon>Viridiplantae</taxon>
        <taxon>Streptophyta</taxon>
        <taxon>Embryophyta</taxon>
        <taxon>Tracheophyta</taxon>
        <taxon>Spermatophyta</taxon>
        <taxon>Magnoliopsida</taxon>
        <taxon>eudicotyledons</taxon>
        <taxon>Gunneridae</taxon>
        <taxon>Pentapetalae</taxon>
        <taxon>rosids</taxon>
        <taxon>fabids</taxon>
        <taxon>Cucurbitales</taxon>
        <taxon>Cucurbitaceae</taxon>
        <taxon>Cucurbiteae</taxon>
        <taxon>Cucurbita</taxon>
    </lineage>
</organism>
<evidence type="ECO:0000313" key="2">
    <source>
        <dbReference type="Proteomes" id="UP000685013"/>
    </source>
</evidence>
<evidence type="ECO:0000313" key="1">
    <source>
        <dbReference type="EMBL" id="KAG6601969.1"/>
    </source>
</evidence>
<comment type="caution">
    <text evidence="1">The sequence shown here is derived from an EMBL/GenBank/DDBJ whole genome shotgun (WGS) entry which is preliminary data.</text>
</comment>
<gene>
    <name evidence="1" type="ORF">SDJN03_07202</name>
</gene>
<feature type="non-terminal residue" evidence="1">
    <location>
        <position position="1"/>
    </location>
</feature>
<keyword evidence="2" id="KW-1185">Reference proteome</keyword>
<dbReference type="EMBL" id="JAGKQH010000004">
    <property type="protein sequence ID" value="KAG6601969.1"/>
    <property type="molecule type" value="Genomic_DNA"/>
</dbReference>
<name>A0AAV6NS15_9ROSI</name>
<protein>
    <submittedName>
        <fullName evidence="1">Uncharacterized protein</fullName>
    </submittedName>
</protein>
<accession>A0AAV6NS15</accession>
<proteinExistence type="predicted"/>
<sequence>MDITFEHCFKDTSWSYLCRIYSSAQDLLVYTTLSRLQEGYDITQGRVEVGTNKHRVIEHFRRKFGCACPHGRPSWPREGLGLWALALLDRTSRWVDRVRVVGLLVRNWVEDLWALSWAETRMGFAPGRLWACGLVCPGILDRFTRRVRVDPTLWLWTSFSLQKLQILIPPSGSSTTVVLR</sequence>